<dbReference type="InterPro" id="IPR038396">
    <property type="entry name" value="SpoIIAA-like_sf"/>
</dbReference>
<dbReference type="OrthoDB" id="8562463at2"/>
<protein>
    <submittedName>
        <fullName evidence="1">Uncharacterized protein</fullName>
    </submittedName>
</protein>
<dbReference type="Gene3D" id="3.40.50.10600">
    <property type="entry name" value="SpoIIaa-like domains"/>
    <property type="match status" value="1"/>
</dbReference>
<evidence type="ECO:0000313" key="2">
    <source>
        <dbReference type="Proteomes" id="UP000185739"/>
    </source>
</evidence>
<gene>
    <name evidence="1" type="ORF">Tchl_3255</name>
</gene>
<dbReference type="RefSeq" id="WP_075149309.1">
    <property type="nucleotide sequence ID" value="NZ_CP018839.1"/>
</dbReference>
<keyword evidence="2" id="KW-1185">Reference proteome</keyword>
<dbReference type="InterPro" id="IPR036513">
    <property type="entry name" value="STAS_dom_sf"/>
</dbReference>
<reference evidence="1 2" key="1">
    <citation type="submission" date="2016-12" db="EMBL/GenBank/DDBJ databases">
        <title>Complete genome sequence of Thauera chlorobenzoica, a Betaproteobacterium degrading haloaromatics anaerobically to CO2 and halides.</title>
        <authorList>
            <person name="Goris T."/>
            <person name="Mergelsberg M."/>
            <person name="Boll M."/>
        </authorList>
    </citation>
    <scope>NUCLEOTIDE SEQUENCE [LARGE SCALE GENOMIC DNA]</scope>
    <source>
        <strain evidence="1 2">3CB1</strain>
    </source>
</reference>
<dbReference type="Proteomes" id="UP000185739">
    <property type="component" value="Chromosome"/>
</dbReference>
<evidence type="ECO:0000313" key="1">
    <source>
        <dbReference type="EMBL" id="APR06061.1"/>
    </source>
</evidence>
<dbReference type="KEGG" id="tcl:Tchl_3255"/>
<dbReference type="InterPro" id="IPR021866">
    <property type="entry name" value="SpoIIAA-like"/>
</dbReference>
<dbReference type="SUPFAM" id="SSF52091">
    <property type="entry name" value="SpoIIaa-like"/>
    <property type="match status" value="1"/>
</dbReference>
<dbReference type="STRING" id="96773.Tchl_3255"/>
<dbReference type="Pfam" id="PF11964">
    <property type="entry name" value="SpoIIAA-like"/>
    <property type="match status" value="1"/>
</dbReference>
<sequence length="122" mass="14165">MISTEHTDRLAAITVFGEFTLADYKEFEELVNYKIQFNGALDLLFDLREMAGFTLDVAWEEIKFSRQHAHDFRRIAVLTEDQWLTWSAWVSQFFVDAEVRVFNDESEARSWLAAGEAPQAVP</sequence>
<accession>A0A1H5TPH2</accession>
<dbReference type="AlphaFoldDB" id="A0A1H5TPH2"/>
<organism evidence="1 2">
    <name type="scientific">Thauera chlorobenzoica</name>
    <dbReference type="NCBI Taxonomy" id="96773"/>
    <lineage>
        <taxon>Bacteria</taxon>
        <taxon>Pseudomonadati</taxon>
        <taxon>Pseudomonadota</taxon>
        <taxon>Betaproteobacteria</taxon>
        <taxon>Rhodocyclales</taxon>
        <taxon>Zoogloeaceae</taxon>
        <taxon>Thauera</taxon>
    </lineage>
</organism>
<name>A0A1H5TPH2_9RHOO</name>
<proteinExistence type="predicted"/>
<dbReference type="EMBL" id="CP018839">
    <property type="protein sequence ID" value="APR06061.1"/>
    <property type="molecule type" value="Genomic_DNA"/>
</dbReference>